<keyword evidence="1" id="KW-0175">Coiled coil</keyword>
<name>A0A8J4PW73_9MYCE</name>
<evidence type="ECO:0000313" key="3">
    <source>
        <dbReference type="Proteomes" id="UP000695562"/>
    </source>
</evidence>
<reference evidence="2" key="1">
    <citation type="submission" date="2020-01" db="EMBL/GenBank/DDBJ databases">
        <title>Development of genomics and gene disruption for Polysphondylium violaceum indicates a role for the polyketide synthase stlB in stalk morphogenesis.</title>
        <authorList>
            <person name="Narita B."/>
            <person name="Kawabe Y."/>
            <person name="Kin K."/>
            <person name="Saito T."/>
            <person name="Gibbs R."/>
            <person name="Kuspa A."/>
            <person name="Muzny D."/>
            <person name="Queller D."/>
            <person name="Richards S."/>
            <person name="Strassman J."/>
            <person name="Sucgang R."/>
            <person name="Worley K."/>
            <person name="Schaap P."/>
        </authorList>
    </citation>
    <scope>NUCLEOTIDE SEQUENCE</scope>
    <source>
        <strain evidence="2">QSvi11</strain>
    </source>
</reference>
<evidence type="ECO:0000313" key="2">
    <source>
        <dbReference type="EMBL" id="KAF2070661.1"/>
    </source>
</evidence>
<sequence length="726" mass="85764">MYQYYQQIFNHKYLSTQIFKHVHQIQCNHYSLKYDEIVDIGWMHKYNHKGLLKEKLNNSNNSNNNLYIKPKYLFTAIANNDTELFISLFERYKYLTLDYYLFHSDEILSILNNIEVVKYLFQRGYARQVYEIKIDKVDRDIIFFYIDNKWLKPTISIFSQYIRELEQENQTARTDLQDSIQLIVKHLENPNLNHLDFFKLVRYPIPSLIQQLLPLLQQKYHQESLEIESSQLKILIDNIQSQEDELVRTKESNSVAVVAAKADLFKLMKEGLLVDPLISVWCEWVVKGDEEFFGLWNRLSKRLRVSSNHIYFNTTTDIDASTSDCQLRRDSSVLDIGRIVIDSCCVNTSVQVLKFLYQQGYNLVNRVRNNTAFFKTLVLLTGNQDRETIVELANSTQNIILPKIRILECCCRAKHRENLDYYLGKFKADINDQQIKRLFKLCNKKPYLIKLLTSHGLQWPSASVGDLVLYNYCWFEKFSAERLEKAFKSIVFTTKNQAEWERREMFLNSLLVHSINNNDYPSFKHLIINARMTLDVKDQDIQISLALCTNLNIIDYVNKNRSTCFSISLSALVVNKFFADIFEKSFDQESFNPLLIDYMIKQNAINTKTLSTLQTNLLESRTQLDKVQFTPKQEITFNYFVYFVQEYKHDSIDLLCSVLIQSSQFVEYIYRNQNRFTSTPRFQSIYDYIIQNFLGSSSFGYYLHLIKDLINRYDCIDTSGIARFDI</sequence>
<dbReference type="AlphaFoldDB" id="A0A8J4PW73"/>
<evidence type="ECO:0000256" key="1">
    <source>
        <dbReference type="SAM" id="Coils"/>
    </source>
</evidence>
<protein>
    <submittedName>
        <fullName evidence="2">Uncharacterized protein</fullName>
    </submittedName>
</protein>
<keyword evidence="3" id="KW-1185">Reference proteome</keyword>
<organism evidence="2 3">
    <name type="scientific">Polysphondylium violaceum</name>
    <dbReference type="NCBI Taxonomy" id="133409"/>
    <lineage>
        <taxon>Eukaryota</taxon>
        <taxon>Amoebozoa</taxon>
        <taxon>Evosea</taxon>
        <taxon>Eumycetozoa</taxon>
        <taxon>Dictyostelia</taxon>
        <taxon>Dictyosteliales</taxon>
        <taxon>Dictyosteliaceae</taxon>
        <taxon>Polysphondylium</taxon>
    </lineage>
</organism>
<comment type="caution">
    <text evidence="2">The sequence shown here is derived from an EMBL/GenBank/DDBJ whole genome shotgun (WGS) entry which is preliminary data.</text>
</comment>
<dbReference type="Proteomes" id="UP000695562">
    <property type="component" value="Unassembled WGS sequence"/>
</dbReference>
<proteinExistence type="predicted"/>
<gene>
    <name evidence="2" type="ORF">CYY_008024</name>
</gene>
<dbReference type="EMBL" id="AJWJ01000462">
    <property type="protein sequence ID" value="KAF2070661.1"/>
    <property type="molecule type" value="Genomic_DNA"/>
</dbReference>
<feature type="coiled-coil region" evidence="1">
    <location>
        <begin position="225"/>
        <end position="252"/>
    </location>
</feature>
<accession>A0A8J4PW73</accession>